<protein>
    <submittedName>
        <fullName evidence="2">Uncharacterized protein</fullName>
    </submittedName>
</protein>
<feature type="transmembrane region" description="Helical" evidence="1">
    <location>
        <begin position="28"/>
        <end position="49"/>
    </location>
</feature>
<evidence type="ECO:0000313" key="2">
    <source>
        <dbReference type="EMBL" id="GAH60783.1"/>
    </source>
</evidence>
<accession>X1ITB4</accession>
<dbReference type="EMBL" id="BARU01017529">
    <property type="protein sequence ID" value="GAH60783.1"/>
    <property type="molecule type" value="Genomic_DNA"/>
</dbReference>
<name>X1ITB4_9ZZZZ</name>
<keyword evidence="1" id="KW-0472">Membrane</keyword>
<reference evidence="2" key="1">
    <citation type="journal article" date="2014" name="Front. Microbiol.">
        <title>High frequency of phylogenetically diverse reductive dehalogenase-homologous genes in deep subseafloor sedimentary metagenomes.</title>
        <authorList>
            <person name="Kawai M."/>
            <person name="Futagami T."/>
            <person name="Toyoda A."/>
            <person name="Takaki Y."/>
            <person name="Nishi S."/>
            <person name="Hori S."/>
            <person name="Arai W."/>
            <person name="Tsubouchi T."/>
            <person name="Morono Y."/>
            <person name="Uchiyama I."/>
            <person name="Ito T."/>
            <person name="Fujiyama A."/>
            <person name="Inagaki F."/>
            <person name="Takami H."/>
        </authorList>
    </citation>
    <scope>NUCLEOTIDE SEQUENCE</scope>
    <source>
        <strain evidence="2">Expedition CK06-06</strain>
    </source>
</reference>
<comment type="caution">
    <text evidence="2">The sequence shown here is derived from an EMBL/GenBank/DDBJ whole genome shotgun (WGS) entry which is preliminary data.</text>
</comment>
<sequence length="208" mass="24500">DLVNDVGEPIWEGTPDTRRTSIKISVGSILSIIGIILNLYIAILIMILINAKISLYDIRNYLIIFFLLISIPFFFLADYLIIGMDFYDGLRSIKYFITNNSIIILKKTKFVSHSHRYRIIPISSINKSSLIIKKGDVAHIYFYSINAIKSKFFKEYIETNENRYYDEKIKYKSFGQKKKRIIRFYFIKNYRSLDTIIKQNFNNNAQIT</sequence>
<proteinExistence type="predicted"/>
<keyword evidence="1" id="KW-1133">Transmembrane helix</keyword>
<dbReference type="AlphaFoldDB" id="X1ITB4"/>
<gene>
    <name evidence="2" type="ORF">S03H2_29063</name>
</gene>
<feature type="non-terminal residue" evidence="2">
    <location>
        <position position="1"/>
    </location>
</feature>
<keyword evidence="1" id="KW-0812">Transmembrane</keyword>
<feature type="transmembrane region" description="Helical" evidence="1">
    <location>
        <begin position="61"/>
        <end position="82"/>
    </location>
</feature>
<evidence type="ECO:0000256" key="1">
    <source>
        <dbReference type="SAM" id="Phobius"/>
    </source>
</evidence>
<organism evidence="2">
    <name type="scientific">marine sediment metagenome</name>
    <dbReference type="NCBI Taxonomy" id="412755"/>
    <lineage>
        <taxon>unclassified sequences</taxon>
        <taxon>metagenomes</taxon>
        <taxon>ecological metagenomes</taxon>
    </lineage>
</organism>